<proteinExistence type="predicted"/>
<evidence type="ECO:0000256" key="1">
    <source>
        <dbReference type="SAM" id="Phobius"/>
    </source>
</evidence>
<dbReference type="Proteomes" id="UP000706926">
    <property type="component" value="Unassembled WGS sequence"/>
</dbReference>
<dbReference type="EMBL" id="JAGGKI010000031">
    <property type="protein sequence ID" value="MBP1896832.1"/>
    <property type="molecule type" value="Genomic_DNA"/>
</dbReference>
<sequence length="344" mass="38330">MKLQMNSERGWMQVKRRIVDILANIDNQELEKLFLTEEEERELTQHISLERIKNRAMNRILEEETMMFKNRKVKKYKASIVIAAAMIMILSTTAFASQYMDSLKQFFGQSASIAEDERSPIQGTDTASGVTMNVEEGIYVGNSGYLVVSFMKEDGMPFPEGASIPALELNMEHDVNYMVGQQLVDDDKKLIGVFEMDAMNDLDGLKARITADRITSAAITQAVEGPWDVQFTISPGKQREQGLNLTIDEGEEAMSLSTISVSSIGLAIEGKRTDGELDKLPEYTPEVKVIAADGSELMLHVSSTSTTKNGFQWLYNLDSKNNLVFLGDVDIKSISIDGNVTELK</sequence>
<dbReference type="RefSeq" id="WP_312889706.1">
    <property type="nucleotide sequence ID" value="NZ_JAGGKI010000031.1"/>
</dbReference>
<gene>
    <name evidence="2" type="ORF">J2Z18_005973</name>
</gene>
<protein>
    <recommendedName>
        <fullName evidence="4">DUF4179 domain-containing protein</fullName>
    </recommendedName>
</protein>
<comment type="caution">
    <text evidence="2">The sequence shown here is derived from an EMBL/GenBank/DDBJ whole genome shotgun (WGS) entry which is preliminary data.</text>
</comment>
<dbReference type="Gene3D" id="2.60.40.1630">
    <property type="entry name" value="bacillus anthracis domain"/>
    <property type="match status" value="1"/>
</dbReference>
<accession>A0ABS4FKN8</accession>
<reference evidence="2 3" key="1">
    <citation type="submission" date="2021-03" db="EMBL/GenBank/DDBJ databases">
        <title>Genomic Encyclopedia of Type Strains, Phase IV (KMG-IV): sequencing the most valuable type-strain genomes for metagenomic binning, comparative biology and taxonomic classification.</title>
        <authorList>
            <person name="Goeker M."/>
        </authorList>
    </citation>
    <scope>NUCLEOTIDE SEQUENCE [LARGE SCALE GENOMIC DNA]</scope>
    <source>
        <strain evidence="2 3">DSM 15596</strain>
    </source>
</reference>
<keyword evidence="3" id="KW-1185">Reference proteome</keyword>
<dbReference type="GeneID" id="95407812"/>
<feature type="transmembrane region" description="Helical" evidence="1">
    <location>
        <begin position="76"/>
        <end position="96"/>
    </location>
</feature>
<evidence type="ECO:0000313" key="2">
    <source>
        <dbReference type="EMBL" id="MBP1896832.1"/>
    </source>
</evidence>
<organism evidence="2 3">
    <name type="scientific">Paenibacillus lactis</name>
    <dbReference type="NCBI Taxonomy" id="228574"/>
    <lineage>
        <taxon>Bacteria</taxon>
        <taxon>Bacillati</taxon>
        <taxon>Bacillota</taxon>
        <taxon>Bacilli</taxon>
        <taxon>Bacillales</taxon>
        <taxon>Paenibacillaceae</taxon>
        <taxon>Paenibacillus</taxon>
    </lineage>
</organism>
<keyword evidence="1" id="KW-0472">Membrane</keyword>
<keyword evidence="1" id="KW-1133">Transmembrane helix</keyword>
<keyword evidence="1" id="KW-0812">Transmembrane</keyword>
<name>A0ABS4FKN8_9BACL</name>
<evidence type="ECO:0008006" key="4">
    <source>
        <dbReference type="Google" id="ProtNLM"/>
    </source>
</evidence>
<evidence type="ECO:0000313" key="3">
    <source>
        <dbReference type="Proteomes" id="UP000706926"/>
    </source>
</evidence>